<dbReference type="PANTHER" id="PTHR38590">
    <property type="entry name" value="BLL0828 PROTEIN"/>
    <property type="match status" value="1"/>
</dbReference>
<dbReference type="Proteomes" id="UP000264589">
    <property type="component" value="Unassembled WGS sequence"/>
</dbReference>
<dbReference type="InterPro" id="IPR011335">
    <property type="entry name" value="Restrct_endonuc-II-like"/>
</dbReference>
<dbReference type="FunCoup" id="A0A371RHZ2">
    <property type="interactions" value="39"/>
</dbReference>
<dbReference type="AlphaFoldDB" id="A0A371RHZ2"/>
<dbReference type="OrthoDB" id="9798754at2"/>
<organism evidence="2 3">
    <name type="scientific">Parvularcula marina</name>
    <dbReference type="NCBI Taxonomy" id="2292771"/>
    <lineage>
        <taxon>Bacteria</taxon>
        <taxon>Pseudomonadati</taxon>
        <taxon>Pseudomonadota</taxon>
        <taxon>Alphaproteobacteria</taxon>
        <taxon>Parvularculales</taxon>
        <taxon>Parvularculaceae</taxon>
        <taxon>Parvularcula</taxon>
    </lineage>
</organism>
<dbReference type="Gene3D" id="3.40.960.10">
    <property type="entry name" value="VSR Endonuclease"/>
    <property type="match status" value="1"/>
</dbReference>
<feature type="domain" description="DUF559" evidence="1">
    <location>
        <begin position="4"/>
        <end position="111"/>
    </location>
</feature>
<accession>A0A371RHZ2</accession>
<evidence type="ECO:0000259" key="1">
    <source>
        <dbReference type="Pfam" id="PF04480"/>
    </source>
</evidence>
<dbReference type="Pfam" id="PF04480">
    <property type="entry name" value="DUF559"/>
    <property type="match status" value="1"/>
</dbReference>
<dbReference type="SUPFAM" id="SSF52980">
    <property type="entry name" value="Restriction endonuclease-like"/>
    <property type="match status" value="1"/>
</dbReference>
<dbReference type="InterPro" id="IPR047216">
    <property type="entry name" value="Endonuclease_DUF559_bact"/>
</dbReference>
<dbReference type="InterPro" id="IPR007569">
    <property type="entry name" value="DUF559"/>
</dbReference>
<dbReference type="CDD" id="cd01038">
    <property type="entry name" value="Endonuclease_DUF559"/>
    <property type="match status" value="1"/>
</dbReference>
<dbReference type="InParanoid" id="A0A371RHZ2"/>
<name>A0A371RHZ2_9PROT</name>
<protein>
    <submittedName>
        <fullName evidence="2">DUF559 domain-containing protein</fullName>
    </submittedName>
</protein>
<proteinExistence type="predicted"/>
<keyword evidence="3" id="KW-1185">Reference proteome</keyword>
<gene>
    <name evidence="2" type="ORF">DX908_07025</name>
</gene>
<evidence type="ECO:0000313" key="3">
    <source>
        <dbReference type="Proteomes" id="UP000264589"/>
    </source>
</evidence>
<dbReference type="RefSeq" id="WP_116391694.1">
    <property type="nucleotide sequence ID" value="NZ_QUQO01000001.1"/>
</dbReference>
<dbReference type="EMBL" id="QUQO01000001">
    <property type="protein sequence ID" value="RFB05063.1"/>
    <property type="molecule type" value="Genomic_DNA"/>
</dbReference>
<dbReference type="PANTHER" id="PTHR38590:SF1">
    <property type="entry name" value="BLL0828 PROTEIN"/>
    <property type="match status" value="1"/>
</dbReference>
<reference evidence="2 3" key="1">
    <citation type="submission" date="2018-08" db="EMBL/GenBank/DDBJ databases">
        <title>Parvularcula sp. SM1705, isolated from surface water of the South Sea China.</title>
        <authorList>
            <person name="Sun L."/>
        </authorList>
    </citation>
    <scope>NUCLEOTIDE SEQUENCE [LARGE SCALE GENOMIC DNA]</scope>
    <source>
        <strain evidence="2 3">SM1705</strain>
    </source>
</reference>
<comment type="caution">
    <text evidence="2">The sequence shown here is derived from an EMBL/GenBank/DDBJ whole genome shotgun (WGS) entry which is preliminary data.</text>
</comment>
<sequence length="121" mass="13863">MSRTLNFAKKLRADQTQAETLLWRRLRNQQLGGFKFRRQVPRGAYIVDFPCAEAKLIVEVDGATHGTPAEVAYDHRRTAFLGGLGFRVIRFWNDDIETDIDMVLHAIILECQKTLTRSSVN</sequence>
<evidence type="ECO:0000313" key="2">
    <source>
        <dbReference type="EMBL" id="RFB05063.1"/>
    </source>
</evidence>